<accession>A0A914X5W1</accession>
<evidence type="ECO:0000313" key="2">
    <source>
        <dbReference type="Proteomes" id="UP000887566"/>
    </source>
</evidence>
<name>A0A914X5W1_9BILA</name>
<keyword evidence="2" id="KW-1185">Reference proteome</keyword>
<feature type="region of interest" description="Disordered" evidence="1">
    <location>
        <begin position="68"/>
        <end position="90"/>
    </location>
</feature>
<evidence type="ECO:0000313" key="3">
    <source>
        <dbReference type="WBParaSite" id="PSAMB.scaffold683size57166.g8236.t1"/>
    </source>
</evidence>
<dbReference type="AlphaFoldDB" id="A0A914X5W1"/>
<feature type="compositionally biased region" description="Gly residues" evidence="1">
    <location>
        <begin position="81"/>
        <end position="90"/>
    </location>
</feature>
<proteinExistence type="predicted"/>
<sequence>MIATLKARVLLSKKNHAKTRPSQLFRAAAQLGSGNSTREIEPVTFGELIRLTRPEIDPHAGSDVINEFKAVEDRAPDDDPAGGGPVLLNH</sequence>
<protein>
    <submittedName>
        <fullName evidence="3">Uncharacterized protein</fullName>
    </submittedName>
</protein>
<dbReference type="WBParaSite" id="PSAMB.scaffold683size57166.g8236.t1">
    <property type="protein sequence ID" value="PSAMB.scaffold683size57166.g8236.t1"/>
    <property type="gene ID" value="PSAMB.scaffold683size57166.g8236"/>
</dbReference>
<evidence type="ECO:0000256" key="1">
    <source>
        <dbReference type="SAM" id="MobiDB-lite"/>
    </source>
</evidence>
<dbReference type="Proteomes" id="UP000887566">
    <property type="component" value="Unplaced"/>
</dbReference>
<organism evidence="2 3">
    <name type="scientific">Plectus sambesii</name>
    <dbReference type="NCBI Taxonomy" id="2011161"/>
    <lineage>
        <taxon>Eukaryota</taxon>
        <taxon>Metazoa</taxon>
        <taxon>Ecdysozoa</taxon>
        <taxon>Nematoda</taxon>
        <taxon>Chromadorea</taxon>
        <taxon>Plectida</taxon>
        <taxon>Plectina</taxon>
        <taxon>Plectoidea</taxon>
        <taxon>Plectidae</taxon>
        <taxon>Plectus</taxon>
    </lineage>
</organism>
<reference evidence="3" key="1">
    <citation type="submission" date="2022-11" db="UniProtKB">
        <authorList>
            <consortium name="WormBaseParasite"/>
        </authorList>
    </citation>
    <scope>IDENTIFICATION</scope>
</reference>